<dbReference type="RefSeq" id="WP_043828455.1">
    <property type="nucleotide sequence ID" value="NZ_QWGP01000005.1"/>
</dbReference>
<dbReference type="Proteomes" id="UP000266305">
    <property type="component" value="Unassembled WGS sequence"/>
</dbReference>
<proteinExistence type="predicted"/>
<reference evidence="1 2" key="1">
    <citation type="submission" date="2018-08" db="EMBL/GenBank/DDBJ databases">
        <title>Draft genome sequence of Rhodobacter sphaeroides FY.</title>
        <authorList>
            <person name="Rayyan A."/>
            <person name="Meyer T.E."/>
            <person name="Kyndt J.A."/>
        </authorList>
    </citation>
    <scope>NUCLEOTIDE SEQUENCE [LARGE SCALE GENOMIC DNA]</scope>
    <source>
        <strain evidence="1 2">FY</strain>
    </source>
</reference>
<dbReference type="EMBL" id="QWGP01000005">
    <property type="protein sequence ID" value="RHZ96498.1"/>
    <property type="molecule type" value="Genomic_DNA"/>
</dbReference>
<comment type="caution">
    <text evidence="1">The sequence shown here is derived from an EMBL/GenBank/DDBJ whole genome shotgun (WGS) entry which is preliminary data.</text>
</comment>
<sequence length="60" mass="6384">MAKRAKRPVEAMSRTIVVPRDVLATLQPEADARGITVNALCRQLLGAVADDRLVGALLDG</sequence>
<accession>A0AAX1UMV2</accession>
<protein>
    <recommendedName>
        <fullName evidence="3">Toxin-antitoxin system HicB family antitoxin</fullName>
    </recommendedName>
</protein>
<evidence type="ECO:0000313" key="2">
    <source>
        <dbReference type="Proteomes" id="UP000266305"/>
    </source>
</evidence>
<dbReference type="AlphaFoldDB" id="A0AAX1UMV2"/>
<gene>
    <name evidence="1" type="ORF">D1114_07255</name>
</gene>
<evidence type="ECO:0008006" key="3">
    <source>
        <dbReference type="Google" id="ProtNLM"/>
    </source>
</evidence>
<evidence type="ECO:0000313" key="1">
    <source>
        <dbReference type="EMBL" id="RHZ96498.1"/>
    </source>
</evidence>
<name>A0AAX1UMV2_CERSP</name>
<organism evidence="1 2">
    <name type="scientific">Cereibacter sphaeroides</name>
    <name type="common">Rhodobacter sphaeroides</name>
    <dbReference type="NCBI Taxonomy" id="1063"/>
    <lineage>
        <taxon>Bacteria</taxon>
        <taxon>Pseudomonadati</taxon>
        <taxon>Pseudomonadota</taxon>
        <taxon>Alphaproteobacteria</taxon>
        <taxon>Rhodobacterales</taxon>
        <taxon>Paracoccaceae</taxon>
        <taxon>Cereibacter</taxon>
    </lineage>
</organism>